<dbReference type="GeneID" id="17042019"/>
<keyword evidence="6" id="KW-0472">Membrane</keyword>
<dbReference type="InterPro" id="IPR027417">
    <property type="entry name" value="P-loop_NTPase"/>
</dbReference>
<feature type="compositionally biased region" description="Polar residues" evidence="5">
    <location>
        <begin position="303"/>
        <end position="313"/>
    </location>
</feature>
<dbReference type="SMART" id="SM00028">
    <property type="entry name" value="TPR"/>
    <property type="match status" value="3"/>
</dbReference>
<dbReference type="Pfam" id="PF13374">
    <property type="entry name" value="TPR_10"/>
    <property type="match status" value="3"/>
</dbReference>
<dbReference type="Proteomes" id="UP000007264">
    <property type="component" value="Unassembled WGS sequence"/>
</dbReference>
<gene>
    <name evidence="7" type="ORF">COCSUDRAFT_47104</name>
</gene>
<evidence type="ECO:0000313" key="7">
    <source>
        <dbReference type="EMBL" id="EIE24021.1"/>
    </source>
</evidence>
<accession>I0Z052</accession>
<reference evidence="7 8" key="1">
    <citation type="journal article" date="2012" name="Genome Biol.">
        <title>The genome of the polar eukaryotic microalga coccomyxa subellipsoidea reveals traits of cold adaptation.</title>
        <authorList>
            <person name="Blanc G."/>
            <person name="Agarkova I."/>
            <person name="Grimwood J."/>
            <person name="Kuo A."/>
            <person name="Brueggeman A."/>
            <person name="Dunigan D."/>
            <person name="Gurnon J."/>
            <person name="Ladunga I."/>
            <person name="Lindquist E."/>
            <person name="Lucas S."/>
            <person name="Pangilinan J."/>
            <person name="Proschold T."/>
            <person name="Salamov A."/>
            <person name="Schmutz J."/>
            <person name="Weeks D."/>
            <person name="Yamada T."/>
            <person name="Claverie J.M."/>
            <person name="Grigoriev I."/>
            <person name="Van Etten J."/>
            <person name="Lomsadze A."/>
            <person name="Borodovsky M."/>
        </authorList>
    </citation>
    <scope>NUCLEOTIDE SEQUENCE [LARGE SCALE GENOMIC DNA]</scope>
    <source>
        <strain evidence="7 8">C-169</strain>
    </source>
</reference>
<evidence type="ECO:0000256" key="2">
    <source>
        <dbReference type="ARBA" id="ARBA00022803"/>
    </source>
</evidence>
<dbReference type="InterPro" id="IPR011992">
    <property type="entry name" value="EF-hand-dom_pair"/>
</dbReference>
<keyword evidence="1" id="KW-0677">Repeat</keyword>
<dbReference type="PANTHER" id="PTHR45641:SF19">
    <property type="entry name" value="NEPHROCYSTIN-3"/>
    <property type="match status" value="1"/>
</dbReference>
<dbReference type="Pfam" id="PF13424">
    <property type="entry name" value="TPR_12"/>
    <property type="match status" value="1"/>
</dbReference>
<name>I0Z052_COCSC</name>
<feature type="transmembrane region" description="Helical" evidence="6">
    <location>
        <begin position="1222"/>
        <end position="1242"/>
    </location>
</feature>
<protein>
    <submittedName>
        <fullName evidence="7">Uncharacterized protein</fullName>
    </submittedName>
</protein>
<evidence type="ECO:0000256" key="3">
    <source>
        <dbReference type="ARBA" id="ARBA00022837"/>
    </source>
</evidence>
<dbReference type="RefSeq" id="XP_005648565.1">
    <property type="nucleotide sequence ID" value="XM_005648508.1"/>
</dbReference>
<dbReference type="PROSITE" id="PS50005">
    <property type="entry name" value="TPR"/>
    <property type="match status" value="1"/>
</dbReference>
<dbReference type="PANTHER" id="PTHR45641">
    <property type="entry name" value="TETRATRICOPEPTIDE REPEAT PROTEIN (AFU_ORTHOLOGUE AFUA_6G03870)"/>
    <property type="match status" value="1"/>
</dbReference>
<keyword evidence="6" id="KW-1133">Transmembrane helix</keyword>
<dbReference type="Gene3D" id="3.40.50.300">
    <property type="entry name" value="P-loop containing nucleotide triphosphate hydrolases"/>
    <property type="match status" value="1"/>
</dbReference>
<dbReference type="SUPFAM" id="SSF48452">
    <property type="entry name" value="TPR-like"/>
    <property type="match status" value="1"/>
</dbReference>
<keyword evidence="6" id="KW-0812">Transmembrane</keyword>
<evidence type="ECO:0000256" key="1">
    <source>
        <dbReference type="ARBA" id="ARBA00022737"/>
    </source>
</evidence>
<dbReference type="InterPro" id="IPR011990">
    <property type="entry name" value="TPR-like_helical_dom_sf"/>
</dbReference>
<dbReference type="SUPFAM" id="SSF47473">
    <property type="entry name" value="EF-hand"/>
    <property type="match status" value="1"/>
</dbReference>
<feature type="repeat" description="TPR" evidence="4">
    <location>
        <begin position="1137"/>
        <end position="1170"/>
    </location>
</feature>
<dbReference type="PROSITE" id="PS00018">
    <property type="entry name" value="EF_HAND_1"/>
    <property type="match status" value="1"/>
</dbReference>
<dbReference type="Gene3D" id="1.25.40.10">
    <property type="entry name" value="Tetratricopeptide repeat domain"/>
    <property type="match status" value="3"/>
</dbReference>
<dbReference type="SUPFAM" id="SSF52540">
    <property type="entry name" value="P-loop containing nucleoside triphosphate hydrolases"/>
    <property type="match status" value="1"/>
</dbReference>
<dbReference type="InterPro" id="IPR018247">
    <property type="entry name" value="EF_Hand_1_Ca_BS"/>
</dbReference>
<sequence>MTNAYIKGSFDLRTPGEMLKVDELKCNPFAARIVELFSENGSGEINFQKFVNIFSVFSPRATQETKMVWAFAIWDFDGDDLIGPRDIKRGVHLLTNADMAILNIEDDDESPEQQTSRPRRKRRDSAILRGEKLTEEQITQAGLCCLQINPGMLHDALLGANHTECDTIFEVARDSSRAHTATDWGWVTDRGCIFEALPNGVGPLTACSQPDFRKHRSAWPLLRRTCDIIFVSPLKDLVIELLGREACIFNDQYIIKPPHAGEASAFPWHRDCDWLGECDVEIQPYISAWVALDDITEGDNEQHSGTLQSSKSRQPFEESLDATGLNGQQLADLSDQTLVNKGVASKLQRMQLLNRRDELLLMDEEAEKDNDPIPSASRNNSMDNVDDTFVLKERLASVGGLSAFQAEAGTSLGLALHAIEPVLSKALGMELPDRVALEAAWAEGNAATGPHGLIRQPAMRLFWRRCFGAAEEVPWDAFWTRFPKDLERVSAAELSEVFVSKANRELLQRALSRGNALMLTAVEVDFAFAPGSTVITNCHAILSAAALWRSLSRGGARAGKLTAGQGGSGSYAPAVTGLPHAPSGRVLAGLDASVEQVASLLTNGSDPPQAVAIVGPPGQGKATLALAASRHLVACAHWENAYWADMAGAVSASEAAFQLLAAFGIPSESPDASLLQAWLTRNQALPMGLIIRLPACPPANVTAHLTHLLQRLLKVGTQLQVIICAEEPLPLPKLNTAVYSLKALQLPASLQLLRQLHPQVHQQAWLSKIAAACGGSPLLLQLSGTALNNDMMPAKMVHTALTCPEDGCTALEMLVRGMACSLEEEVLHAFVLLALLPGSFSFGPAAKLLGLSAAPAQARGRLRALVRAGLLTATGPGGGIASEEARWEMHASVRDAACALADELGLGHAAARTGLVEYFARELGAAMELHAANAPVTAARLLDRAQPAVTEVLAWALEQPSQLSAHAYAAIVWHCMPLLAPRLDLSQRQAFCEAVQGLAEAAGYALGAGQAQWQVGCALSDQGLWAEAEQPLRQSLALLESQLHPDHPDLACVCNGVPCYLPSMPIFNAVMQLGPTHPEVATTMANTAGLLKAMSKFAEAETVYRTVLDMREAALGGSHPEVAACLNNLAVLLKSVALSLANLAALMQVQGKYGEAEEMLRRALSIREDALGPDHPMTGTGNTLVYVCIAPPPVVVSVKLFWLAEALPSKWLMAMIGHKYSLAGFLVAGNYVALAALLRAAGRRGEALTYARVALEAKQRAFPPNHPEIAAAMLALADTLRDHAR</sequence>
<keyword evidence="8" id="KW-1185">Reference proteome</keyword>
<dbReference type="KEGG" id="csl:COCSUDRAFT_47104"/>
<dbReference type="SUPFAM" id="SSF51197">
    <property type="entry name" value="Clavaminate synthase-like"/>
    <property type="match status" value="1"/>
</dbReference>
<keyword evidence="2 4" id="KW-0802">TPR repeat</keyword>
<keyword evidence="3" id="KW-0106">Calcium</keyword>
<feature type="region of interest" description="Disordered" evidence="5">
    <location>
        <begin position="300"/>
        <end position="319"/>
    </location>
</feature>
<evidence type="ECO:0000256" key="6">
    <source>
        <dbReference type="SAM" id="Phobius"/>
    </source>
</evidence>
<dbReference type="EMBL" id="AGSI01000006">
    <property type="protein sequence ID" value="EIE24021.1"/>
    <property type="molecule type" value="Genomic_DNA"/>
</dbReference>
<dbReference type="eggNOG" id="KOG0038">
    <property type="taxonomic scope" value="Eukaryota"/>
</dbReference>
<organism evidence="7 8">
    <name type="scientific">Coccomyxa subellipsoidea (strain C-169)</name>
    <name type="common">Green microalga</name>
    <dbReference type="NCBI Taxonomy" id="574566"/>
    <lineage>
        <taxon>Eukaryota</taxon>
        <taxon>Viridiplantae</taxon>
        <taxon>Chlorophyta</taxon>
        <taxon>core chlorophytes</taxon>
        <taxon>Trebouxiophyceae</taxon>
        <taxon>Trebouxiophyceae incertae sedis</taxon>
        <taxon>Coccomyxaceae</taxon>
        <taxon>Coccomyxa</taxon>
        <taxon>Coccomyxa subellipsoidea</taxon>
    </lineage>
</organism>
<dbReference type="Gene3D" id="1.10.238.10">
    <property type="entry name" value="EF-hand"/>
    <property type="match status" value="1"/>
</dbReference>
<dbReference type="STRING" id="574566.I0Z052"/>
<evidence type="ECO:0000256" key="5">
    <source>
        <dbReference type="SAM" id="MobiDB-lite"/>
    </source>
</evidence>
<dbReference type="OrthoDB" id="565629at2759"/>
<evidence type="ECO:0000313" key="8">
    <source>
        <dbReference type="Proteomes" id="UP000007264"/>
    </source>
</evidence>
<comment type="caution">
    <text evidence="7">The sequence shown here is derived from an EMBL/GenBank/DDBJ whole genome shotgun (WGS) entry which is preliminary data.</text>
</comment>
<dbReference type="eggNOG" id="KOG1840">
    <property type="taxonomic scope" value="Eukaryota"/>
</dbReference>
<dbReference type="InterPro" id="IPR019734">
    <property type="entry name" value="TPR_rpt"/>
</dbReference>
<feature type="region of interest" description="Disordered" evidence="5">
    <location>
        <begin position="104"/>
        <end position="126"/>
    </location>
</feature>
<evidence type="ECO:0000256" key="4">
    <source>
        <dbReference type="PROSITE-ProRule" id="PRU00339"/>
    </source>
</evidence>
<proteinExistence type="predicted"/>
<dbReference type="Gene3D" id="2.60.120.620">
    <property type="entry name" value="q2cbj1_9rhob like domain"/>
    <property type="match status" value="1"/>
</dbReference>